<evidence type="ECO:0000256" key="9">
    <source>
        <dbReference type="HAMAP-Rule" id="MF_00024"/>
    </source>
</evidence>
<dbReference type="PANTHER" id="PTHR34308">
    <property type="entry name" value="COBALAMIN BIOSYNTHESIS PROTEIN CBIB"/>
    <property type="match status" value="1"/>
</dbReference>
<dbReference type="AlphaFoldDB" id="K6W5J1"/>
<evidence type="ECO:0000313" key="11">
    <source>
        <dbReference type="Proteomes" id="UP000008495"/>
    </source>
</evidence>
<organism evidence="10 11">
    <name type="scientific">Austwickia chelonae NBRC 105200</name>
    <dbReference type="NCBI Taxonomy" id="1184607"/>
    <lineage>
        <taxon>Bacteria</taxon>
        <taxon>Bacillati</taxon>
        <taxon>Actinomycetota</taxon>
        <taxon>Actinomycetes</taxon>
        <taxon>Micrococcales</taxon>
        <taxon>Dermatophilaceae</taxon>
        <taxon>Austwickia</taxon>
    </lineage>
</organism>
<proteinExistence type="inferred from homology"/>
<evidence type="ECO:0000256" key="3">
    <source>
        <dbReference type="ARBA" id="ARBA00006263"/>
    </source>
</evidence>
<dbReference type="PANTHER" id="PTHR34308:SF1">
    <property type="entry name" value="COBALAMIN BIOSYNTHESIS PROTEIN CBIB"/>
    <property type="match status" value="1"/>
</dbReference>
<dbReference type="HAMAP" id="MF_00024">
    <property type="entry name" value="CobD_CbiB"/>
    <property type="match status" value="1"/>
</dbReference>
<keyword evidence="7 9" id="KW-1133">Transmembrane helix</keyword>
<dbReference type="Pfam" id="PF03186">
    <property type="entry name" value="CobD_Cbib"/>
    <property type="match status" value="1"/>
</dbReference>
<keyword evidence="11" id="KW-1185">Reference proteome</keyword>
<evidence type="ECO:0000256" key="8">
    <source>
        <dbReference type="ARBA" id="ARBA00023136"/>
    </source>
</evidence>
<keyword evidence="4 9" id="KW-1003">Cell membrane</keyword>
<keyword evidence="5 9" id="KW-0169">Cobalamin biosynthesis</keyword>
<dbReference type="NCBIfam" id="TIGR00380">
    <property type="entry name" value="cobal_cbiB"/>
    <property type="match status" value="1"/>
</dbReference>
<dbReference type="RefSeq" id="WP_006501839.1">
    <property type="nucleotide sequence ID" value="NZ_BAGZ01000004.1"/>
</dbReference>
<evidence type="ECO:0000256" key="5">
    <source>
        <dbReference type="ARBA" id="ARBA00022573"/>
    </source>
</evidence>
<dbReference type="GO" id="GO:0009236">
    <property type="term" value="P:cobalamin biosynthetic process"/>
    <property type="evidence" value="ECO:0007669"/>
    <property type="project" value="UniProtKB-UniRule"/>
</dbReference>
<evidence type="ECO:0000256" key="4">
    <source>
        <dbReference type="ARBA" id="ARBA00022475"/>
    </source>
</evidence>
<dbReference type="EMBL" id="BAGZ01000004">
    <property type="protein sequence ID" value="GAB77087.1"/>
    <property type="molecule type" value="Genomic_DNA"/>
</dbReference>
<dbReference type="GO" id="GO:0048472">
    <property type="term" value="F:threonine-phosphate decarboxylase activity"/>
    <property type="evidence" value="ECO:0007669"/>
    <property type="project" value="InterPro"/>
</dbReference>
<dbReference type="UniPathway" id="UPA00148"/>
<evidence type="ECO:0000256" key="6">
    <source>
        <dbReference type="ARBA" id="ARBA00022692"/>
    </source>
</evidence>
<dbReference type="STRING" id="100225.SAMN05421595_2227"/>
<comment type="similarity">
    <text evidence="3 9">Belongs to the CobD/CbiB family.</text>
</comment>
<comment type="function">
    <text evidence="9">Converts cobyric acid to cobinamide by the addition of aminopropanol on the F carboxylic group.</text>
</comment>
<name>K6W5J1_9MICO</name>
<comment type="pathway">
    <text evidence="2 9">Cofactor biosynthesis; adenosylcobalamin biosynthesis.</text>
</comment>
<evidence type="ECO:0000313" key="10">
    <source>
        <dbReference type="EMBL" id="GAB77087.1"/>
    </source>
</evidence>
<sequence length="320" mass="33358">MASPHATRAAGLALGLLIDAALGDPRRGHPVALFGSWAARLEQATYRDSRTAGTIHLAAATLPVLAIGLTAERTSRRHPIAHILTTAAATWAVVGARTLAHEGETLADALAADDLDAARQRLPHLCGREPSGLDEHELARATIESLAENTSDAVTCPLMWGACLGIPGLLVHRAVNTLDAMVGHRNPRYARFGTASARLDDLMALLPARATGLLACAVAPLAGGDRTAAWTTMVRDHAAHPSPNGGWCESAWAGALHIQLGGRNVYHSKVEERPLLGDGRRPGGTDIHRAARLVRAVTTAGTATAVAALGIAALTQEKSS</sequence>
<comment type="caution">
    <text evidence="10">The sequence shown here is derived from an EMBL/GenBank/DDBJ whole genome shotgun (WGS) entry which is preliminary data.</text>
</comment>
<keyword evidence="8 9" id="KW-0472">Membrane</keyword>
<accession>K6W5J1</accession>
<comment type="subcellular location">
    <subcellularLocation>
        <location evidence="1 9">Cell membrane</location>
        <topology evidence="1 9">Multi-pass membrane protein</topology>
    </subcellularLocation>
</comment>
<dbReference type="GO" id="GO:0005886">
    <property type="term" value="C:plasma membrane"/>
    <property type="evidence" value="ECO:0007669"/>
    <property type="project" value="UniProtKB-SubCell"/>
</dbReference>
<dbReference type="OrthoDB" id="9811967at2"/>
<evidence type="ECO:0000256" key="2">
    <source>
        <dbReference type="ARBA" id="ARBA00004953"/>
    </source>
</evidence>
<reference evidence="10 11" key="1">
    <citation type="submission" date="2012-08" db="EMBL/GenBank/DDBJ databases">
        <title>Whole genome shotgun sequence of Austwickia chelonae NBRC 105200.</title>
        <authorList>
            <person name="Yoshida I."/>
            <person name="Hosoyama A."/>
            <person name="Tsuchikane K."/>
            <person name="Katsumata H."/>
            <person name="Ando Y."/>
            <person name="Ohji S."/>
            <person name="Hamada M."/>
            <person name="Tamura T."/>
            <person name="Yamazoe A."/>
            <person name="Yamazaki S."/>
            <person name="Fujita N."/>
        </authorList>
    </citation>
    <scope>NUCLEOTIDE SEQUENCE [LARGE SCALE GENOMIC DNA]</scope>
    <source>
        <strain evidence="10 11">NBRC 105200</strain>
    </source>
</reference>
<dbReference type="eggNOG" id="COG1270">
    <property type="taxonomic scope" value="Bacteria"/>
</dbReference>
<protein>
    <recommendedName>
        <fullName evidence="9">Cobalamin biosynthesis protein CobD</fullName>
    </recommendedName>
</protein>
<evidence type="ECO:0000256" key="7">
    <source>
        <dbReference type="ARBA" id="ARBA00022989"/>
    </source>
</evidence>
<dbReference type="NCBIfam" id="NF002276">
    <property type="entry name" value="PRK01209.1-4"/>
    <property type="match status" value="1"/>
</dbReference>
<dbReference type="Proteomes" id="UP000008495">
    <property type="component" value="Unassembled WGS sequence"/>
</dbReference>
<dbReference type="GO" id="GO:0015420">
    <property type="term" value="F:ABC-type vitamin B12 transporter activity"/>
    <property type="evidence" value="ECO:0007669"/>
    <property type="project" value="UniProtKB-UniRule"/>
</dbReference>
<dbReference type="InterPro" id="IPR004485">
    <property type="entry name" value="Cobalamin_biosynth_CobD/CbiB"/>
</dbReference>
<gene>
    <name evidence="9 10" type="primary">cobD</name>
    <name evidence="10" type="ORF">AUCHE_04_01280</name>
</gene>
<evidence type="ECO:0000256" key="1">
    <source>
        <dbReference type="ARBA" id="ARBA00004651"/>
    </source>
</evidence>
<keyword evidence="6 9" id="KW-0812">Transmembrane</keyword>